<name>A0A914I882_GLORO</name>
<proteinExistence type="predicted"/>
<dbReference type="WBParaSite" id="Gr19_v10_g7818.t1">
    <property type="protein sequence ID" value="Gr19_v10_g7818.t1"/>
    <property type="gene ID" value="Gr19_v10_g7818"/>
</dbReference>
<reference evidence="2" key="1">
    <citation type="submission" date="2022-11" db="UniProtKB">
        <authorList>
            <consortium name="WormBaseParasite"/>
        </authorList>
    </citation>
    <scope>IDENTIFICATION</scope>
</reference>
<accession>A0A914I882</accession>
<evidence type="ECO:0000313" key="1">
    <source>
        <dbReference type="Proteomes" id="UP000887572"/>
    </source>
</evidence>
<dbReference type="Proteomes" id="UP000887572">
    <property type="component" value="Unplaced"/>
</dbReference>
<protein>
    <submittedName>
        <fullName evidence="2">Ferritin</fullName>
    </submittedName>
</protein>
<sequence length="94" mass="10658">MEEKDLEDRRIDDAIKFIKETEQEHRGIISALFKQSGLAGLKGSKRFDALLKKTKGKRVHRGHVQTSSGVSPHLSEMFIFFTFSNLDELPILAS</sequence>
<dbReference type="AlphaFoldDB" id="A0A914I882"/>
<organism evidence="1 2">
    <name type="scientific">Globodera rostochiensis</name>
    <name type="common">Golden nematode worm</name>
    <name type="synonym">Heterodera rostochiensis</name>
    <dbReference type="NCBI Taxonomy" id="31243"/>
    <lineage>
        <taxon>Eukaryota</taxon>
        <taxon>Metazoa</taxon>
        <taxon>Ecdysozoa</taxon>
        <taxon>Nematoda</taxon>
        <taxon>Chromadorea</taxon>
        <taxon>Rhabditida</taxon>
        <taxon>Tylenchina</taxon>
        <taxon>Tylenchomorpha</taxon>
        <taxon>Tylenchoidea</taxon>
        <taxon>Heteroderidae</taxon>
        <taxon>Heteroderinae</taxon>
        <taxon>Globodera</taxon>
    </lineage>
</organism>
<evidence type="ECO:0000313" key="2">
    <source>
        <dbReference type="WBParaSite" id="Gr19_v10_g7818.t1"/>
    </source>
</evidence>
<keyword evidence="1" id="KW-1185">Reference proteome</keyword>